<protein>
    <recommendedName>
        <fullName evidence="3">Secreted protein</fullName>
    </recommendedName>
</protein>
<organism evidence="1 2">
    <name type="scientific">Streptomyces huasconensis</name>
    <dbReference type="NCBI Taxonomy" id="1854574"/>
    <lineage>
        <taxon>Bacteria</taxon>
        <taxon>Bacillati</taxon>
        <taxon>Actinomycetota</taxon>
        <taxon>Actinomycetes</taxon>
        <taxon>Kitasatosporales</taxon>
        <taxon>Streptomycetaceae</taxon>
        <taxon>Streptomyces</taxon>
    </lineage>
</organism>
<keyword evidence="2" id="KW-1185">Reference proteome</keyword>
<name>A0ABV3LMC2_9ACTN</name>
<gene>
    <name evidence="1" type="ORF">AB0887_01320</name>
</gene>
<accession>A0ABV3LMC2</accession>
<sequence length="56" mass="5950">MASLAWLLIPLLAAVGAGLWGGWAARNRKSGRTGDNVELNGYAAFREAMEKSRSGT</sequence>
<proteinExistence type="predicted"/>
<dbReference type="RefSeq" id="WP_167516019.1">
    <property type="nucleotide sequence ID" value="NZ_CP086119.1"/>
</dbReference>
<dbReference type="Proteomes" id="UP001553843">
    <property type="component" value="Unassembled WGS sequence"/>
</dbReference>
<evidence type="ECO:0000313" key="2">
    <source>
        <dbReference type="Proteomes" id="UP001553843"/>
    </source>
</evidence>
<evidence type="ECO:0000313" key="1">
    <source>
        <dbReference type="EMBL" id="MEW2360601.1"/>
    </source>
</evidence>
<evidence type="ECO:0008006" key="3">
    <source>
        <dbReference type="Google" id="ProtNLM"/>
    </source>
</evidence>
<comment type="caution">
    <text evidence="1">The sequence shown here is derived from an EMBL/GenBank/DDBJ whole genome shotgun (WGS) entry which is preliminary data.</text>
</comment>
<reference evidence="1 2" key="1">
    <citation type="submission" date="2024-06" db="EMBL/GenBank/DDBJ databases">
        <title>The Natural Products Discovery Center: Release of the First 8490 Sequenced Strains for Exploring Actinobacteria Biosynthetic Diversity.</title>
        <authorList>
            <person name="Kalkreuter E."/>
            <person name="Kautsar S.A."/>
            <person name="Yang D."/>
            <person name="Bader C.D."/>
            <person name="Teijaro C.N."/>
            <person name="Fluegel L."/>
            <person name="Davis C.M."/>
            <person name="Simpson J.R."/>
            <person name="Lauterbach L."/>
            <person name="Steele A.D."/>
            <person name="Gui C."/>
            <person name="Meng S."/>
            <person name="Li G."/>
            <person name="Viehrig K."/>
            <person name="Ye F."/>
            <person name="Su P."/>
            <person name="Kiefer A.F."/>
            <person name="Nichols A."/>
            <person name="Cepeda A.J."/>
            <person name="Yan W."/>
            <person name="Fan B."/>
            <person name="Jiang Y."/>
            <person name="Adhikari A."/>
            <person name="Zheng C.-J."/>
            <person name="Schuster L."/>
            <person name="Cowan T.M."/>
            <person name="Smanski M.J."/>
            <person name="Chevrette M.G."/>
            <person name="De Carvalho L.P.S."/>
            <person name="Shen B."/>
        </authorList>
    </citation>
    <scope>NUCLEOTIDE SEQUENCE [LARGE SCALE GENOMIC DNA]</scope>
    <source>
        <strain evidence="1 2">NPDC047833</strain>
    </source>
</reference>
<dbReference type="EMBL" id="JBEYRS010000001">
    <property type="protein sequence ID" value="MEW2360601.1"/>
    <property type="molecule type" value="Genomic_DNA"/>
</dbReference>